<feature type="compositionally biased region" description="Basic and acidic residues" evidence="1">
    <location>
        <begin position="1083"/>
        <end position="1097"/>
    </location>
</feature>
<proteinExistence type="predicted"/>
<evidence type="ECO:0000313" key="3">
    <source>
        <dbReference type="Proteomes" id="UP000190744"/>
    </source>
</evidence>
<reference evidence="3" key="1">
    <citation type="submission" date="2015-09" db="EMBL/GenBank/DDBJ databases">
        <authorList>
            <person name="Fill T.P."/>
            <person name="Baretta J.F."/>
            <person name="de Almeida L.G."/>
            <person name="Rocha M."/>
            <person name="de Souza D.H."/>
            <person name="Malavazi I."/>
            <person name="Cerdeira L.T."/>
            <person name="Hong H."/>
            <person name="Samborskyy M."/>
            <person name="de Vasconcelos A.T."/>
            <person name="Leadlay P."/>
            <person name="Rodrigues-Filho E."/>
        </authorList>
    </citation>
    <scope>NUCLEOTIDE SEQUENCE [LARGE SCALE GENOMIC DNA]</scope>
    <source>
        <strain evidence="3">LaBioMMi 136</strain>
    </source>
</reference>
<feature type="compositionally biased region" description="Low complexity" evidence="1">
    <location>
        <begin position="351"/>
        <end position="363"/>
    </location>
</feature>
<feature type="compositionally biased region" description="Polar residues" evidence="1">
    <location>
        <begin position="940"/>
        <end position="949"/>
    </location>
</feature>
<dbReference type="EMBL" id="LJBN01000122">
    <property type="protein sequence ID" value="OOQ87968.1"/>
    <property type="molecule type" value="Genomic_DNA"/>
</dbReference>
<accession>A0A1S9RSH5</accession>
<feature type="compositionally biased region" description="Basic residues" evidence="1">
    <location>
        <begin position="45"/>
        <end position="56"/>
    </location>
</feature>
<feature type="compositionally biased region" description="Acidic residues" evidence="1">
    <location>
        <begin position="819"/>
        <end position="828"/>
    </location>
</feature>
<feature type="region of interest" description="Disordered" evidence="1">
    <location>
        <begin position="914"/>
        <end position="968"/>
    </location>
</feature>
<feature type="region of interest" description="Disordered" evidence="1">
    <location>
        <begin position="428"/>
        <end position="512"/>
    </location>
</feature>
<feature type="compositionally biased region" description="Acidic residues" evidence="1">
    <location>
        <begin position="777"/>
        <end position="787"/>
    </location>
</feature>
<feature type="region of interest" description="Disordered" evidence="1">
    <location>
        <begin position="593"/>
        <end position="707"/>
    </location>
</feature>
<feature type="compositionally biased region" description="Acidic residues" evidence="1">
    <location>
        <begin position="210"/>
        <end position="222"/>
    </location>
</feature>
<feature type="compositionally biased region" description="Polar residues" evidence="1">
    <location>
        <begin position="470"/>
        <end position="484"/>
    </location>
</feature>
<feature type="compositionally biased region" description="Basic and acidic residues" evidence="1">
    <location>
        <begin position="788"/>
        <end position="801"/>
    </location>
</feature>
<evidence type="ECO:0008006" key="4">
    <source>
        <dbReference type="Google" id="ProtNLM"/>
    </source>
</evidence>
<feature type="compositionally biased region" description="Acidic residues" evidence="1">
    <location>
        <begin position="721"/>
        <end position="756"/>
    </location>
</feature>
<evidence type="ECO:0000256" key="1">
    <source>
        <dbReference type="SAM" id="MobiDB-lite"/>
    </source>
</evidence>
<feature type="compositionally biased region" description="Low complexity" evidence="1">
    <location>
        <begin position="174"/>
        <end position="188"/>
    </location>
</feature>
<feature type="compositionally biased region" description="Basic and acidic residues" evidence="1">
    <location>
        <begin position="380"/>
        <end position="393"/>
    </location>
</feature>
<sequence length="1306" mass="145446">MSITSRSQSSSPDILGPPGDADYLISSPIKPFTGRQSWLSPAAAKRQRTPAKRRRVTLSPTRSAHSIRFDDVLLPGSPTMKLDGRQRSLSPEKFGQDGNVSPWRIRVTLEATQDEENEGNYSPSRKRLRPSTVTTKVPLKDDESPSKQKTPAKRRGRPRKSDIQSQNGSPWPGSPGNTPGPMGTTPKGRVGQLRKNTPRPQPQVISMLPDDPEDEPEDELQDEPTPTVEPMQQQFSPMDITADGSAKPNHQWSPMNLATDGGYDSDSLGADDLPVADLRAPTPAHPQTQANNTAHEYGRATYDTPTIGASEHHFLDNDENIHSTPSKMPSPTRERLGSSARSSRRVGNTVSPRTYPTPTPTSSLADEENQPGEQTLEVQEDTRLTHNTYEHQTEPLVDPTDEHAEFDSIMESEGFTMVSLDTLPSAKQYGLGSSAKLNSDGSGKEREVGRIGDRLKRKLSGTIDSFRGDAQSSTRPSPVIQTHSPKPPLARSNPKPHTENVQAPVQVSYPELPLTRSAEKLLDDAPRRTPISLARVVRVGMALQGTFKPGENEVPGSSNAGRKKRLEGVFSSFSPATQRELRAAIGIGQELAMRQAQAAEERAREAEKLEDETVPANGHDDPMGEPQEDDLSEEEEVVDEQDEPLVVSVQSRQKNALPVHRYDFAQTEREQEWQREREVVSRHARDPKNSERLIYIESDEDIPQENPKYASVGHLEADVESVVDEPPLEEEPFEEEPFDQEIPDDASFDQEPENFEPDVVPLSQPVTTKRSYVEEGPIYEDDDDGSEDIWRQDTFHSEPEHALGPLQQHDQNMEPQAPNEDDDVDDIWQLEAKDQSNISQHSQSRTEKELVQIPPSPWEKVAGRLENQDHLSSSPAYVTVEHSEGLHQVPTHIRKLRDQDVDLSAILAEEETPNRARYYNGTSTPRELPNHRLGAPLSSAMKSATSTRKTGQRVRLQPISQSSPEIGSEAEFSYSPAFKPNISHQESIEIEADEPENAFDRAHETDSGYTDAETTTPKPPRQSDRDAPASTWFQRITSLTPRWLKAPNRDDDDSSSSAAASEDDFEDDDKENQVEIANNESANHSRENYDQAPRSDRSSMSPSRYLEESASPPQLNGHTYVPSIEQGDELSSEQGDFDDVQDDISEVHAGGSTAQDDAVEDDAVEGDPVEMINGEHAESAWPRPLPTFGYFSDDHYKALRRIYRIAKRSPERFPYYDAPGRAEIIGDWIWTSDGHHGVPITEVQFAIIDRFVHDLSRADVAYGGSGQVDWTEADLHRRLISIIIGEQIRENQKAKSARGVSVDTWR</sequence>
<protein>
    <recommendedName>
        <fullName evidence="4">AT DNA binding protein</fullName>
    </recommendedName>
</protein>
<feature type="compositionally biased region" description="Polar residues" evidence="1">
    <location>
        <begin position="339"/>
        <end position="350"/>
    </location>
</feature>
<feature type="region of interest" description="Disordered" evidence="1">
    <location>
        <begin position="991"/>
        <end position="1121"/>
    </location>
</feature>
<feature type="region of interest" description="Disordered" evidence="1">
    <location>
        <begin position="1"/>
        <end position="401"/>
    </location>
</feature>
<dbReference type="Proteomes" id="UP000190744">
    <property type="component" value="Unassembled WGS sequence"/>
</dbReference>
<organism evidence="2 3">
    <name type="scientific">Penicillium brasilianum</name>
    <dbReference type="NCBI Taxonomy" id="104259"/>
    <lineage>
        <taxon>Eukaryota</taxon>
        <taxon>Fungi</taxon>
        <taxon>Dikarya</taxon>
        <taxon>Ascomycota</taxon>
        <taxon>Pezizomycotina</taxon>
        <taxon>Eurotiomycetes</taxon>
        <taxon>Eurotiomycetidae</taxon>
        <taxon>Eurotiales</taxon>
        <taxon>Aspergillaceae</taxon>
        <taxon>Penicillium</taxon>
    </lineage>
</organism>
<feature type="compositionally biased region" description="Basic and acidic residues" evidence="1">
    <location>
        <begin position="310"/>
        <end position="321"/>
    </location>
</feature>
<feature type="region of interest" description="Disordered" evidence="1">
    <location>
        <begin position="546"/>
        <end position="571"/>
    </location>
</feature>
<name>A0A1S9RSH5_PENBI</name>
<feature type="compositionally biased region" description="Basic and acidic residues" evidence="1">
    <location>
        <begin position="660"/>
        <end position="691"/>
    </location>
</feature>
<feature type="compositionally biased region" description="Acidic residues" evidence="1">
    <location>
        <begin position="626"/>
        <end position="643"/>
    </location>
</feature>
<feature type="compositionally biased region" description="Polar residues" evidence="1">
    <location>
        <begin position="1031"/>
        <end position="1040"/>
    </location>
</feature>
<feature type="compositionally biased region" description="Basic and acidic residues" evidence="1">
    <location>
        <begin position="442"/>
        <end position="454"/>
    </location>
</feature>
<gene>
    <name evidence="2" type="ORF">PEBR_15393</name>
</gene>
<feature type="compositionally biased region" description="Polar residues" evidence="1">
    <location>
        <begin position="285"/>
        <end position="294"/>
    </location>
</feature>
<feature type="region of interest" description="Disordered" evidence="1">
    <location>
        <begin position="721"/>
        <end position="854"/>
    </location>
</feature>
<evidence type="ECO:0000313" key="2">
    <source>
        <dbReference type="EMBL" id="OOQ87968.1"/>
    </source>
</evidence>
<comment type="caution">
    <text evidence="2">The sequence shown here is derived from an EMBL/GenBank/DDBJ whole genome shotgun (WGS) entry which is preliminary data.</text>
</comment>
<feature type="compositionally biased region" description="Acidic residues" evidence="1">
    <location>
        <begin position="1061"/>
        <end position="1070"/>
    </location>
</feature>
<feature type="compositionally biased region" description="Polar residues" evidence="1">
    <location>
        <begin position="1"/>
        <end position="12"/>
    </location>
</feature>